<name>A0ABP9JVV7_9NOCA</name>
<comment type="caution">
    <text evidence="1">The sequence shown here is derived from an EMBL/GenBank/DDBJ whole genome shotgun (WGS) entry which is preliminary data.</text>
</comment>
<proteinExistence type="predicted"/>
<keyword evidence="2" id="KW-1185">Reference proteome</keyword>
<organism evidence="1 2">
    <name type="scientific">Nocardia callitridis</name>
    <dbReference type="NCBI Taxonomy" id="648753"/>
    <lineage>
        <taxon>Bacteria</taxon>
        <taxon>Bacillati</taxon>
        <taxon>Actinomycetota</taxon>
        <taxon>Actinomycetes</taxon>
        <taxon>Mycobacteriales</taxon>
        <taxon>Nocardiaceae</taxon>
        <taxon>Nocardia</taxon>
    </lineage>
</organism>
<accession>A0ABP9JVV7</accession>
<protein>
    <submittedName>
        <fullName evidence="1">Uncharacterized protein</fullName>
    </submittedName>
</protein>
<reference evidence="2" key="1">
    <citation type="journal article" date="2019" name="Int. J. Syst. Evol. Microbiol.">
        <title>The Global Catalogue of Microorganisms (GCM) 10K type strain sequencing project: providing services to taxonomists for standard genome sequencing and annotation.</title>
        <authorList>
            <consortium name="The Broad Institute Genomics Platform"/>
            <consortium name="The Broad Institute Genome Sequencing Center for Infectious Disease"/>
            <person name="Wu L."/>
            <person name="Ma J."/>
        </authorList>
    </citation>
    <scope>NUCLEOTIDE SEQUENCE [LARGE SCALE GENOMIC DNA]</scope>
    <source>
        <strain evidence="2">JCM 18298</strain>
    </source>
</reference>
<evidence type="ECO:0000313" key="2">
    <source>
        <dbReference type="Proteomes" id="UP001500603"/>
    </source>
</evidence>
<evidence type="ECO:0000313" key="1">
    <source>
        <dbReference type="EMBL" id="GAA5045963.1"/>
    </source>
</evidence>
<dbReference type="Proteomes" id="UP001500603">
    <property type="component" value="Unassembled WGS sequence"/>
</dbReference>
<dbReference type="EMBL" id="BAABJM010000001">
    <property type="protein sequence ID" value="GAA5045963.1"/>
    <property type="molecule type" value="Genomic_DNA"/>
</dbReference>
<gene>
    <name evidence="1" type="ORF">GCM10023318_10860</name>
</gene>
<sequence length="377" mass="40665">MDQRQSAAEAAVLASDQISPERAMARRWETLRAQCYAAATAYLTLTEEMDAAKEAGTSVADGRRRADGVARQLHEAARGVDQFYLGNQEHLEHAVAMLATVPQLVRQVQAEAVAARERADQSPYARYPSVRAGAAAVDEVMITLAAAGNDDQSVSASTKREQANRLQAATRQLDQALAAAPTRAHAAQTALTSVSTRLSAVRTRSEGLAAAFSALLREFNAASSADLANNERESERATAAAEEALGRARAAAANDDPETALDLTTAARGHIGEAEEYVDAVTKRLALLREVRADPQEKSKAVRFRLRDAQMLAVSRGLVADWGSVLDAQVERIDRIAETLTGRHPDYLAYVTELDTVTDFIAGVVDRMRKQAGQQRD</sequence>